<name>A0AAV4G0H5_9GAST</name>
<keyword evidence="4" id="KW-0812">Transmembrane</keyword>
<organism evidence="4 5">
    <name type="scientific">Elysia marginata</name>
    <dbReference type="NCBI Taxonomy" id="1093978"/>
    <lineage>
        <taxon>Eukaryota</taxon>
        <taxon>Metazoa</taxon>
        <taxon>Spiralia</taxon>
        <taxon>Lophotrochozoa</taxon>
        <taxon>Mollusca</taxon>
        <taxon>Gastropoda</taxon>
        <taxon>Heterobranchia</taxon>
        <taxon>Euthyneura</taxon>
        <taxon>Panpulmonata</taxon>
        <taxon>Sacoglossa</taxon>
        <taxon>Placobranchoidea</taxon>
        <taxon>Plakobranchidae</taxon>
        <taxon>Elysia</taxon>
    </lineage>
</organism>
<sequence>MSYTGSVLSVIGWFLLLVTVMGTKPSNCPWDDLSLVNWSEPSAWPTGHVPAENEAVTIAKGQSILLDTRDIPRLLSLTIEGTLVWGDVDDIRLETSFILVNGEFHIGSEECPFEKKAVIFLYGRSNSPEYSEEFGRKFIGVENGGKLEIHGKPKKSWTKLTGSVSPSTDSCGVVFDSWREKFGEEKEEGVHVIVWNPDGSVFDLGVFATKSGEQKDVDSFVRMMDGLMSETGKVVGIAVRGSLGKPQKSLEKLYLAIEKLGGRSIRQVKPKEPYTLVASIGHPATTREDHVTRYPDKDLLQASATLVLDTRHLVFIAVSGTVAHGYKHFTRFRVISRSLAYPLLTVLDDVTSWQPGDEIVVASTDFEWTQAEVKTIVQCPDCARNQIRVDGDILSSGEFRYSHFGHVTYGVDERAEIGLLTRNIRVEGEVQESCYSNSSREKYLCDRFGMDTFGGHIKVVRGGFARIEHTELYHLGQQASKGHYPLHFHMCDEVSGQYFRNNCIRNSFSRCITVHGTDNATVNLP</sequence>
<dbReference type="AlphaFoldDB" id="A0AAV4G0H5"/>
<dbReference type="Proteomes" id="UP000762676">
    <property type="component" value="Unassembled WGS sequence"/>
</dbReference>
<dbReference type="EMBL" id="BMAT01011787">
    <property type="protein sequence ID" value="GFR79019.1"/>
    <property type="molecule type" value="Genomic_DNA"/>
</dbReference>
<dbReference type="InterPro" id="IPR055401">
    <property type="entry name" value="CEMIP_beta-hel_dom"/>
</dbReference>
<feature type="signal peptide" evidence="2">
    <location>
        <begin position="1"/>
        <end position="22"/>
    </location>
</feature>
<protein>
    <submittedName>
        <fullName evidence="4">Transmembrane protein 2-like</fullName>
    </submittedName>
</protein>
<evidence type="ECO:0000256" key="2">
    <source>
        <dbReference type="SAM" id="SignalP"/>
    </source>
</evidence>
<evidence type="ECO:0000259" key="3">
    <source>
        <dbReference type="PROSITE" id="PS51484"/>
    </source>
</evidence>
<evidence type="ECO:0000313" key="4">
    <source>
        <dbReference type="EMBL" id="GFR79019.1"/>
    </source>
</evidence>
<dbReference type="SMART" id="SM01225">
    <property type="entry name" value="G8"/>
    <property type="match status" value="1"/>
</dbReference>
<comment type="caution">
    <text evidence="4">The sequence shown here is derived from an EMBL/GenBank/DDBJ whole genome shotgun (WGS) entry which is preliminary data.</text>
</comment>
<dbReference type="InterPro" id="IPR019316">
    <property type="entry name" value="G8_domain"/>
</dbReference>
<proteinExistence type="predicted"/>
<feature type="chain" id="PRO_5043338060" evidence="2">
    <location>
        <begin position="23"/>
        <end position="525"/>
    </location>
</feature>
<keyword evidence="2" id="KW-0732">Signal</keyword>
<evidence type="ECO:0000313" key="5">
    <source>
        <dbReference type="Proteomes" id="UP000762676"/>
    </source>
</evidence>
<dbReference type="Pfam" id="PF10162">
    <property type="entry name" value="G8"/>
    <property type="match status" value="1"/>
</dbReference>
<keyword evidence="4" id="KW-0472">Membrane</keyword>
<dbReference type="PANTHER" id="PTHR15535:SF17">
    <property type="entry name" value="TRANSMEMBRANE PROTEIN"/>
    <property type="match status" value="1"/>
</dbReference>
<dbReference type="Pfam" id="PF24606">
    <property type="entry name" value="CEMIP_beta-hel"/>
    <property type="match status" value="1"/>
</dbReference>
<dbReference type="PROSITE" id="PS51484">
    <property type="entry name" value="G8"/>
    <property type="match status" value="1"/>
</dbReference>
<accession>A0AAV4G0H5</accession>
<gene>
    <name evidence="4" type="ORF">ElyMa_005863800</name>
</gene>
<feature type="domain" description="G8" evidence="3">
    <location>
        <begin position="42"/>
        <end position="162"/>
    </location>
</feature>
<dbReference type="InterPro" id="IPR052252">
    <property type="entry name" value="CEMIP/CEMIP2"/>
</dbReference>
<dbReference type="InterPro" id="IPR039477">
    <property type="entry name" value="ILEI/PANDER_dom"/>
</dbReference>
<dbReference type="Pfam" id="PF15711">
    <property type="entry name" value="ILEI"/>
    <property type="match status" value="1"/>
</dbReference>
<evidence type="ECO:0000256" key="1">
    <source>
        <dbReference type="ARBA" id="ARBA00023180"/>
    </source>
</evidence>
<keyword evidence="1" id="KW-0325">Glycoprotein</keyword>
<reference evidence="4 5" key="1">
    <citation type="journal article" date="2021" name="Elife">
        <title>Chloroplast acquisition without the gene transfer in kleptoplastic sea slugs, Plakobranchus ocellatus.</title>
        <authorList>
            <person name="Maeda T."/>
            <person name="Takahashi S."/>
            <person name="Yoshida T."/>
            <person name="Shimamura S."/>
            <person name="Takaki Y."/>
            <person name="Nagai Y."/>
            <person name="Toyoda A."/>
            <person name="Suzuki Y."/>
            <person name="Arimoto A."/>
            <person name="Ishii H."/>
            <person name="Satoh N."/>
            <person name="Nishiyama T."/>
            <person name="Hasebe M."/>
            <person name="Maruyama T."/>
            <person name="Minagawa J."/>
            <person name="Obokata J."/>
            <person name="Shigenobu S."/>
        </authorList>
    </citation>
    <scope>NUCLEOTIDE SEQUENCE [LARGE SCALE GENOMIC DNA]</scope>
</reference>
<dbReference type="PANTHER" id="PTHR15535">
    <property type="entry name" value="TRANSMEMBRANE PROTEIN 2-RELATED"/>
    <property type="match status" value="1"/>
</dbReference>
<keyword evidence="5" id="KW-1185">Reference proteome</keyword>